<feature type="transmembrane region" description="Helical" evidence="1">
    <location>
        <begin position="150"/>
        <end position="168"/>
    </location>
</feature>
<evidence type="ECO:0000313" key="2">
    <source>
        <dbReference type="EMBL" id="MEQ2555268.1"/>
    </source>
</evidence>
<keyword evidence="3" id="KW-1185">Reference proteome</keyword>
<evidence type="ECO:0000313" key="3">
    <source>
        <dbReference type="Proteomes" id="UP001546774"/>
    </source>
</evidence>
<evidence type="ECO:0000256" key="1">
    <source>
        <dbReference type="SAM" id="Phobius"/>
    </source>
</evidence>
<keyword evidence="1" id="KW-0472">Membrane</keyword>
<reference evidence="2" key="1">
    <citation type="submission" date="2024-03" db="EMBL/GenBank/DDBJ databases">
        <title>Human intestinal bacterial collection.</title>
        <authorList>
            <person name="Pauvert C."/>
            <person name="Hitch T.C.A."/>
            <person name="Clavel T."/>
        </authorList>
    </citation>
    <scope>NUCLEOTIDE SEQUENCE [LARGE SCALE GENOMIC DNA]</scope>
    <source>
        <strain evidence="2">CLA-AA-H89B</strain>
    </source>
</reference>
<feature type="transmembrane region" description="Helical" evidence="1">
    <location>
        <begin position="31"/>
        <end position="48"/>
    </location>
</feature>
<comment type="caution">
    <text evidence="2">The sequence shown here is derived from an EMBL/GenBank/DDBJ whole genome shotgun (WGS) entry which is preliminary data.</text>
</comment>
<sequence length="197" mass="21607">MNKKNISLILIGILLLVLQFYVRVGNATIDVFSDVIGFILIVIGILPLAPRNVLFKKARLAAILGTAAAVIGQALLFKDWGDSASQMRTMAAGLSTIFTIYFTYYFTEAIILEAKFQEKSATTRSFRIVWLLLGALVFIHYIAFMSNISLASILVGAGSGICAIYYCSTMLTACKQLYMEGLPTKHMDISAEKASKK</sequence>
<organism evidence="2 3">
    <name type="scientific">Lachnospira intestinalis</name>
    <dbReference type="NCBI Taxonomy" id="3133158"/>
    <lineage>
        <taxon>Bacteria</taxon>
        <taxon>Bacillati</taxon>
        <taxon>Bacillota</taxon>
        <taxon>Clostridia</taxon>
        <taxon>Lachnospirales</taxon>
        <taxon>Lachnospiraceae</taxon>
        <taxon>Lachnospira</taxon>
    </lineage>
</organism>
<keyword evidence="1" id="KW-1133">Transmembrane helix</keyword>
<gene>
    <name evidence="2" type="ORF">WMO37_09655</name>
</gene>
<name>A0ABV1H6D8_9FIRM</name>
<feature type="transmembrane region" description="Helical" evidence="1">
    <location>
        <begin position="60"/>
        <end position="77"/>
    </location>
</feature>
<proteinExistence type="predicted"/>
<feature type="transmembrane region" description="Helical" evidence="1">
    <location>
        <begin position="7"/>
        <end position="25"/>
    </location>
</feature>
<accession>A0ABV1H6D8</accession>
<dbReference type="EMBL" id="JBBMFS010000007">
    <property type="protein sequence ID" value="MEQ2555268.1"/>
    <property type="molecule type" value="Genomic_DNA"/>
</dbReference>
<feature type="transmembrane region" description="Helical" evidence="1">
    <location>
        <begin position="89"/>
        <end position="107"/>
    </location>
</feature>
<dbReference type="Proteomes" id="UP001546774">
    <property type="component" value="Unassembled WGS sequence"/>
</dbReference>
<evidence type="ECO:0008006" key="4">
    <source>
        <dbReference type="Google" id="ProtNLM"/>
    </source>
</evidence>
<keyword evidence="1" id="KW-0812">Transmembrane</keyword>
<feature type="transmembrane region" description="Helical" evidence="1">
    <location>
        <begin position="128"/>
        <end position="144"/>
    </location>
</feature>
<protein>
    <recommendedName>
        <fullName evidence="4">Acid-resistance membrane protein</fullName>
    </recommendedName>
</protein>